<gene>
    <name evidence="1" type="ORF">OOJ09_21225</name>
</gene>
<keyword evidence="2" id="KW-1185">Reference proteome</keyword>
<organism evidence="1 2">
    <name type="scientific">Mesorhizobium qingshengii</name>
    <dbReference type="NCBI Taxonomy" id="1165689"/>
    <lineage>
        <taxon>Bacteria</taxon>
        <taxon>Pseudomonadati</taxon>
        <taxon>Pseudomonadota</taxon>
        <taxon>Alphaproteobacteria</taxon>
        <taxon>Hyphomicrobiales</taxon>
        <taxon>Phyllobacteriaceae</taxon>
        <taxon>Mesorhizobium</taxon>
    </lineage>
</organism>
<evidence type="ECO:0000313" key="2">
    <source>
        <dbReference type="Proteomes" id="UP001152178"/>
    </source>
</evidence>
<name>A0ABT4QYQ1_9HYPH</name>
<dbReference type="EMBL" id="JAPFQA010000010">
    <property type="protein sequence ID" value="MCZ8546719.1"/>
    <property type="molecule type" value="Genomic_DNA"/>
</dbReference>
<dbReference type="RefSeq" id="WP_269907067.1">
    <property type="nucleotide sequence ID" value="NZ_JAPFQA010000010.1"/>
</dbReference>
<reference evidence="1" key="1">
    <citation type="submission" date="2022-11" db="EMBL/GenBank/DDBJ databases">
        <authorList>
            <person name="Coimbra C."/>
        </authorList>
    </citation>
    <scope>NUCLEOTIDE SEQUENCE</scope>
    <source>
        <strain evidence="1">Jales19</strain>
    </source>
</reference>
<protein>
    <submittedName>
        <fullName evidence="1">Uncharacterized protein</fullName>
    </submittedName>
</protein>
<accession>A0ABT4QYQ1</accession>
<proteinExistence type="predicted"/>
<dbReference type="Proteomes" id="UP001152178">
    <property type="component" value="Unassembled WGS sequence"/>
</dbReference>
<sequence length="149" mass="16027">MADPIGTVSAIAEAKYYKCRRANTSSARSQRMRTRCKLPYSKMGCNGPREAFMRAVPIALVSAILGSSAAPAPSFASGCRQLLESDVKIASMRLYADILANAARKGWNYAPESIVSGSQRHFDEMKLRLIDVGYEIVPVGAQPPCGLAG</sequence>
<comment type="caution">
    <text evidence="1">The sequence shown here is derived from an EMBL/GenBank/DDBJ whole genome shotgun (WGS) entry which is preliminary data.</text>
</comment>
<evidence type="ECO:0000313" key="1">
    <source>
        <dbReference type="EMBL" id="MCZ8546719.1"/>
    </source>
</evidence>